<reference evidence="1 2" key="1">
    <citation type="journal article" date="2016" name="Nat. Commun.">
        <title>Thousands of microbial genomes shed light on interconnected biogeochemical processes in an aquifer system.</title>
        <authorList>
            <person name="Anantharaman K."/>
            <person name="Brown C.T."/>
            <person name="Hug L.A."/>
            <person name="Sharon I."/>
            <person name="Castelle C.J."/>
            <person name="Probst A.J."/>
            <person name="Thomas B.C."/>
            <person name="Singh A."/>
            <person name="Wilkins M.J."/>
            <person name="Karaoz U."/>
            <person name="Brodie E.L."/>
            <person name="Williams K.H."/>
            <person name="Hubbard S.S."/>
            <person name="Banfield J.F."/>
        </authorList>
    </citation>
    <scope>NUCLEOTIDE SEQUENCE [LARGE SCALE GENOMIC DNA]</scope>
</reference>
<proteinExistence type="predicted"/>
<dbReference type="Proteomes" id="UP000177626">
    <property type="component" value="Unassembled WGS sequence"/>
</dbReference>
<comment type="caution">
    <text evidence="1">The sequence shown here is derived from an EMBL/GenBank/DDBJ whole genome shotgun (WGS) entry which is preliminary data.</text>
</comment>
<evidence type="ECO:0000313" key="1">
    <source>
        <dbReference type="EMBL" id="OGY93711.1"/>
    </source>
</evidence>
<accession>A0A1G2BXL3</accession>
<sequence>MFFGNRIFGCLIFIGLFIILVTDLQAGVRHRGNVFNWGTDWQPPRAEARLNVENDLSPLLHSRIQGVCYDLLEAKDKPFYLYWGLGFRRGNLMLEPAIGWSFRDKELVGAFRLYPQWKDWFGYSNVEYQFETRSFYYLAQLGKKFNPFFEMGMEIEGWGDIDDNLQSNGLGVNFAFNLQGLKRFKAQESKLRVEAAIQYRELDSQWKPQAVVRLILTPKIDQHTPSHRRD</sequence>
<organism evidence="1 2">
    <name type="scientific">Candidatus Komeilibacteria bacterium RIFOXYC1_FULL_37_11</name>
    <dbReference type="NCBI Taxonomy" id="1798555"/>
    <lineage>
        <taxon>Bacteria</taxon>
        <taxon>Candidatus Komeiliibacteriota</taxon>
    </lineage>
</organism>
<dbReference type="EMBL" id="MHKQ01000018">
    <property type="protein sequence ID" value="OGY93711.1"/>
    <property type="molecule type" value="Genomic_DNA"/>
</dbReference>
<dbReference type="AlphaFoldDB" id="A0A1G2BXL3"/>
<protein>
    <recommendedName>
        <fullName evidence="3">DUF2490 domain-containing protein</fullName>
    </recommendedName>
</protein>
<evidence type="ECO:0008006" key="3">
    <source>
        <dbReference type="Google" id="ProtNLM"/>
    </source>
</evidence>
<gene>
    <name evidence="1" type="ORF">A2406_04055</name>
</gene>
<name>A0A1G2BXL3_9BACT</name>
<evidence type="ECO:0000313" key="2">
    <source>
        <dbReference type="Proteomes" id="UP000177626"/>
    </source>
</evidence>